<sequence length="78" mass="9432">MLEIEILENSQSVGYFDNCQPESPLPINEGQQELTDHNIAKNQSYYWNLTYNQFSFHAYLQYYYFMQSHIIPFQRENV</sequence>
<dbReference type="EMBL" id="KB522472">
    <property type="protein sequence ID" value="EMP37337.1"/>
    <property type="molecule type" value="Genomic_DNA"/>
</dbReference>
<proteinExistence type="predicted"/>
<organism evidence="1 2">
    <name type="scientific">Chelonia mydas</name>
    <name type="common">Green sea-turtle</name>
    <name type="synonym">Chelonia agassizi</name>
    <dbReference type="NCBI Taxonomy" id="8469"/>
    <lineage>
        <taxon>Eukaryota</taxon>
        <taxon>Metazoa</taxon>
        <taxon>Chordata</taxon>
        <taxon>Craniata</taxon>
        <taxon>Vertebrata</taxon>
        <taxon>Euteleostomi</taxon>
        <taxon>Archelosauria</taxon>
        <taxon>Testudinata</taxon>
        <taxon>Testudines</taxon>
        <taxon>Cryptodira</taxon>
        <taxon>Durocryptodira</taxon>
        <taxon>Americhelydia</taxon>
        <taxon>Chelonioidea</taxon>
        <taxon>Cheloniidae</taxon>
        <taxon>Chelonia</taxon>
    </lineage>
</organism>
<accession>M7C9Q1</accession>
<reference evidence="2" key="1">
    <citation type="journal article" date="2013" name="Nat. Genet.">
        <title>The draft genomes of soft-shell turtle and green sea turtle yield insights into the development and evolution of the turtle-specific body plan.</title>
        <authorList>
            <person name="Wang Z."/>
            <person name="Pascual-Anaya J."/>
            <person name="Zadissa A."/>
            <person name="Li W."/>
            <person name="Niimura Y."/>
            <person name="Huang Z."/>
            <person name="Li C."/>
            <person name="White S."/>
            <person name="Xiong Z."/>
            <person name="Fang D."/>
            <person name="Wang B."/>
            <person name="Ming Y."/>
            <person name="Chen Y."/>
            <person name="Zheng Y."/>
            <person name="Kuraku S."/>
            <person name="Pignatelli M."/>
            <person name="Herrero J."/>
            <person name="Beal K."/>
            <person name="Nozawa M."/>
            <person name="Li Q."/>
            <person name="Wang J."/>
            <person name="Zhang H."/>
            <person name="Yu L."/>
            <person name="Shigenobu S."/>
            <person name="Wang J."/>
            <person name="Liu J."/>
            <person name="Flicek P."/>
            <person name="Searle S."/>
            <person name="Wang J."/>
            <person name="Kuratani S."/>
            <person name="Yin Y."/>
            <person name="Aken B."/>
            <person name="Zhang G."/>
            <person name="Irie N."/>
        </authorList>
    </citation>
    <scope>NUCLEOTIDE SEQUENCE [LARGE SCALE GENOMIC DNA]</scope>
</reference>
<name>M7C9Q1_CHEMY</name>
<keyword evidence="2" id="KW-1185">Reference proteome</keyword>
<gene>
    <name evidence="1" type="ORF">UY3_05472</name>
</gene>
<protein>
    <submittedName>
        <fullName evidence="1">Uncharacterized protein</fullName>
    </submittedName>
</protein>
<evidence type="ECO:0000313" key="2">
    <source>
        <dbReference type="Proteomes" id="UP000031443"/>
    </source>
</evidence>
<evidence type="ECO:0000313" key="1">
    <source>
        <dbReference type="EMBL" id="EMP37337.1"/>
    </source>
</evidence>
<dbReference type="AlphaFoldDB" id="M7C9Q1"/>
<dbReference type="Proteomes" id="UP000031443">
    <property type="component" value="Unassembled WGS sequence"/>
</dbReference>